<dbReference type="InterPro" id="IPR029044">
    <property type="entry name" value="Nucleotide-diphossugar_trans"/>
</dbReference>
<dbReference type="CDD" id="cd04181">
    <property type="entry name" value="NTP_transferase"/>
    <property type="match status" value="1"/>
</dbReference>
<dbReference type="PANTHER" id="PTHR42883:SF2">
    <property type="entry name" value="THYMIDYLYLTRANSFERASE"/>
    <property type="match status" value="1"/>
</dbReference>
<dbReference type="EMBL" id="CP031150">
    <property type="protein sequence ID" value="AXG07057.1"/>
    <property type="molecule type" value="Genomic_DNA"/>
</dbReference>
<evidence type="ECO:0000259" key="2">
    <source>
        <dbReference type="Pfam" id="PF00483"/>
    </source>
</evidence>
<dbReference type="InterPro" id="IPR005835">
    <property type="entry name" value="NTP_transferase_dom"/>
</dbReference>
<gene>
    <name evidence="4" type="ORF">DU484_11545</name>
    <name evidence="3" type="ORF">DU500_11820</name>
</gene>
<evidence type="ECO:0000256" key="1">
    <source>
        <dbReference type="ARBA" id="ARBA00013414"/>
    </source>
</evidence>
<dbReference type="Proteomes" id="UP000253273">
    <property type="component" value="Chromosome"/>
</dbReference>
<organism evidence="4 5">
    <name type="scientific">Haloplanus rubicundus</name>
    <dbReference type="NCBI Taxonomy" id="1547898"/>
    <lineage>
        <taxon>Archaea</taxon>
        <taxon>Methanobacteriati</taxon>
        <taxon>Methanobacteriota</taxon>
        <taxon>Stenosarchaea group</taxon>
        <taxon>Halobacteria</taxon>
        <taxon>Halobacteriales</taxon>
        <taxon>Haloferacaceae</taxon>
        <taxon>Haloplanus</taxon>
    </lineage>
</organism>
<evidence type="ECO:0000313" key="5">
    <source>
        <dbReference type="Proteomes" id="UP000252985"/>
    </source>
</evidence>
<evidence type="ECO:0000313" key="4">
    <source>
        <dbReference type="EMBL" id="AXG10426.1"/>
    </source>
</evidence>
<feature type="domain" description="Nucleotidyl transferase" evidence="2">
    <location>
        <begin position="2"/>
        <end position="237"/>
    </location>
</feature>
<dbReference type="KEGG" id="haq:DU484_11545"/>
<sequence length="326" mass="36030">MKAIVLAGGYATRLWPITKHRPKMFLPVGDTTVIDTVFEDLEADDRISEVYVSTNERFADEFTTYIAEGEFEKPTLSVEETTDEDEKFGVVGALAQLIDREGVEEDLVVVAGDNLISFDVSEFVDFFEAKGTPAIAAYDVGSKERARSYGLVELDGDRVVDFQEKPDDPKSTLVSIACYAFPADTLPLFEEYLDAGENPDEPGWFIQWMQARQPVHAFTFDGAWFDIGTPESYLDAVAWHLDGDNRVHPNATVENVELRGNVHVMAGADVADSTLERTVVFPNATIRDADVRGSIIDEETRIENLDLADALIGAHSTMTNGDDSSE</sequence>
<dbReference type="SUPFAM" id="SSF51161">
    <property type="entry name" value="Trimeric LpxA-like enzymes"/>
    <property type="match status" value="1"/>
</dbReference>
<keyword evidence="6" id="KW-1185">Reference proteome</keyword>
<dbReference type="RefSeq" id="WP_114586189.1">
    <property type="nucleotide sequence ID" value="NZ_CP031148.1"/>
</dbReference>
<reference evidence="3 6" key="2">
    <citation type="submission" date="2018-07" db="EMBL/GenBank/DDBJ databases">
        <title>Genome sequences of Haloplanus sp. CBA1113.</title>
        <authorList>
            <person name="Kim Y.B."/>
            <person name="Roh S.W."/>
        </authorList>
    </citation>
    <scope>NUCLEOTIDE SEQUENCE [LARGE SCALE GENOMIC DNA]</scope>
    <source>
        <strain evidence="3 6">CBA1113</strain>
    </source>
</reference>
<accession>A0A345E4D5</accession>
<dbReference type="AlphaFoldDB" id="A0A345EE04"/>
<dbReference type="InterPro" id="IPR011004">
    <property type="entry name" value="Trimer_LpxA-like_sf"/>
</dbReference>
<name>A0A345EE04_9EURY</name>
<dbReference type="EMBL" id="CP031148">
    <property type="protein sequence ID" value="AXG10426.1"/>
    <property type="molecule type" value="Genomic_DNA"/>
</dbReference>
<protein>
    <recommendedName>
        <fullName evidence="1">Bifunctional protein GlmU</fullName>
    </recommendedName>
</protein>
<dbReference type="OrthoDB" id="15372at2157"/>
<dbReference type="KEGG" id="haj:DU500_11820"/>
<evidence type="ECO:0000313" key="6">
    <source>
        <dbReference type="Proteomes" id="UP000253273"/>
    </source>
</evidence>
<dbReference type="Gene3D" id="3.90.550.10">
    <property type="entry name" value="Spore Coat Polysaccharide Biosynthesis Protein SpsA, Chain A"/>
    <property type="match status" value="1"/>
</dbReference>
<proteinExistence type="predicted"/>
<dbReference type="PANTHER" id="PTHR42883">
    <property type="entry name" value="GLUCOSE-1-PHOSPHATE THYMIDYLTRANSFERASE"/>
    <property type="match status" value="1"/>
</dbReference>
<dbReference type="GeneID" id="37287621"/>
<dbReference type="SUPFAM" id="SSF53448">
    <property type="entry name" value="Nucleotide-diphospho-sugar transferases"/>
    <property type="match status" value="1"/>
</dbReference>
<dbReference type="Proteomes" id="UP000252985">
    <property type="component" value="Chromosome"/>
</dbReference>
<dbReference type="Pfam" id="PF00483">
    <property type="entry name" value="NTP_transferase"/>
    <property type="match status" value="1"/>
</dbReference>
<reference evidence="4 5" key="1">
    <citation type="submission" date="2018-07" db="EMBL/GenBank/DDBJ databases">
        <title>Genome sequences of Haloplanus sp. CBA1112.</title>
        <authorList>
            <person name="Kim Y.B."/>
            <person name="Roh S.W."/>
        </authorList>
    </citation>
    <scope>NUCLEOTIDE SEQUENCE [LARGE SCALE GENOMIC DNA]</scope>
    <source>
        <strain evidence="4 5">CBA1112</strain>
    </source>
</reference>
<accession>A0A345EE04</accession>
<evidence type="ECO:0000313" key="3">
    <source>
        <dbReference type="EMBL" id="AXG07057.1"/>
    </source>
</evidence>